<gene>
    <name evidence="4" type="ORF">PFICI_09842</name>
</gene>
<feature type="repeat" description="ANK" evidence="3">
    <location>
        <begin position="894"/>
        <end position="926"/>
    </location>
</feature>
<protein>
    <submittedName>
        <fullName evidence="4">Uncharacterized protein</fullName>
    </submittedName>
</protein>
<organism evidence="4 5">
    <name type="scientific">Pestalotiopsis fici (strain W106-1 / CGMCC3.15140)</name>
    <dbReference type="NCBI Taxonomy" id="1229662"/>
    <lineage>
        <taxon>Eukaryota</taxon>
        <taxon>Fungi</taxon>
        <taxon>Dikarya</taxon>
        <taxon>Ascomycota</taxon>
        <taxon>Pezizomycotina</taxon>
        <taxon>Sordariomycetes</taxon>
        <taxon>Xylariomycetidae</taxon>
        <taxon>Amphisphaeriales</taxon>
        <taxon>Sporocadaceae</taxon>
        <taxon>Pestalotiopsis</taxon>
    </lineage>
</organism>
<dbReference type="RefSeq" id="XP_007836614.1">
    <property type="nucleotide sequence ID" value="XM_007838423.1"/>
</dbReference>
<dbReference type="HOGENOM" id="CLU_289512_0_0_1"/>
<evidence type="ECO:0000256" key="2">
    <source>
        <dbReference type="ARBA" id="ARBA00023043"/>
    </source>
</evidence>
<name>W3WVB0_PESFW</name>
<evidence type="ECO:0000313" key="4">
    <source>
        <dbReference type="EMBL" id="ETS77780.1"/>
    </source>
</evidence>
<dbReference type="PANTHER" id="PTHR24198">
    <property type="entry name" value="ANKYRIN REPEAT AND PROTEIN KINASE DOMAIN-CONTAINING PROTEIN"/>
    <property type="match status" value="1"/>
</dbReference>
<dbReference type="InterPro" id="IPR002110">
    <property type="entry name" value="Ankyrin_rpt"/>
</dbReference>
<reference evidence="5" key="1">
    <citation type="journal article" date="2015" name="BMC Genomics">
        <title>Genomic and transcriptomic analysis of the endophytic fungus Pestalotiopsis fici reveals its lifestyle and high potential for synthesis of natural products.</title>
        <authorList>
            <person name="Wang X."/>
            <person name="Zhang X."/>
            <person name="Liu L."/>
            <person name="Xiang M."/>
            <person name="Wang W."/>
            <person name="Sun X."/>
            <person name="Che Y."/>
            <person name="Guo L."/>
            <person name="Liu G."/>
            <person name="Guo L."/>
            <person name="Wang C."/>
            <person name="Yin W.B."/>
            <person name="Stadler M."/>
            <person name="Zhang X."/>
            <person name="Liu X."/>
        </authorList>
    </citation>
    <scope>NUCLEOTIDE SEQUENCE [LARGE SCALE GENOMIC DNA]</scope>
    <source>
        <strain evidence="5">W106-1 / CGMCC3.15140</strain>
    </source>
</reference>
<keyword evidence="2 3" id="KW-0040">ANK repeat</keyword>
<sequence>MQEPKRVWPGTLTAKRRHNKNTIAGAVKQIMGSNNGYDKRDGCTSDSLFKKFGVPRTPWARQIAVSVEEIRLHLPFNKFAETIALSYGINSSTSPSPIYAGAHHSSPGSVQSSAHSDVLTTYQTLGISNKNIVLQPKTVVEEHRQDRLAARNIAFVGGKFEFEKLMRVFFVLSNKQKIHLQEAIEILEWIESAEFSVLKSLFTLPLYTVAAAWEQLADISLVLRRPDAFSKLLQAGLAIRNGEWLKARASRVLGIAIWLGLRQWQRNLLENGLSPAGIVAESHWLTFSNDDTPFIFFDLTFPRTPLQVAVRRSDADTLMTLIRYGICPNKYDTRLMATVLFEQDPGSNPAEQIRCLELLLEAGSPVDFELKNSLQTQGETSIERLGWYPKGPNWFSDNLWYHAKRKRHLQQAFDLVSQHSKRDRDSLTVPGLHDAASRGCSELLRYLNSRANPSGTDRNVLLEIALSQAASRGELKPFEIFLQIGVDPNAREIYTETLRSSTKSRRYIYGLSDPTLEKPFWYFENKEYLAETYVPAYQASLKLHMILLKILFEAGADQNQANLVDALLSNGKADWSDLFASKYPDGLIHHGIVDDAQELAPKRVNEIYDFLLREGFDIQLHGSKAMVNAIMRWGERELKVACLQLDWLHSKGVGWDADFEGCNLIHLAVRQRCDLNFVRFLVARGVKVHSTPCHQNSTMLHDALYAVCSLDVIDFLLQNGCDVNDQSYGGRLILQPALFYDRRGGTAATCAATCKKLMEAGATIVPHCQAVPFHTKSPSRLLSELIELPDIGDDSIINMLELGTTIPVCYDLKYPMKEEDFFGPLETAIAAGRLNLAEELLCHGERVHDASLLISTVQRSITRLCIESPENHTAKDFMTRFITSGPDINSLGVKGLNSLHIAAQEGSLNIAAILLENGADPNTPIKRVEFCVYEPIIECVFRHHSKGEIDPDEGIAFDAQGRPKFPIYIHGPVREPRALDVAAFHGRLDMVQLLLNVGGISGQAEVTPYDGAIDSARHNKHNAIVCFLEKAAVHFLSTGELPSMSDNGQDHGLLNYDLQ</sequence>
<keyword evidence="1" id="KW-0677">Repeat</keyword>
<evidence type="ECO:0000256" key="1">
    <source>
        <dbReference type="ARBA" id="ARBA00022737"/>
    </source>
</evidence>
<dbReference type="GO" id="GO:0005737">
    <property type="term" value="C:cytoplasm"/>
    <property type="evidence" value="ECO:0007669"/>
    <property type="project" value="TreeGrafter"/>
</dbReference>
<dbReference type="InParanoid" id="W3WVB0"/>
<dbReference type="Pfam" id="PF12796">
    <property type="entry name" value="Ank_2"/>
    <property type="match status" value="1"/>
</dbReference>
<dbReference type="GeneID" id="19274855"/>
<dbReference type="Gene3D" id="1.25.40.20">
    <property type="entry name" value="Ankyrin repeat-containing domain"/>
    <property type="match status" value="3"/>
</dbReference>
<keyword evidence="5" id="KW-1185">Reference proteome</keyword>
<dbReference type="AlphaFoldDB" id="W3WVB0"/>
<dbReference type="SMART" id="SM00248">
    <property type="entry name" value="ANK"/>
    <property type="match status" value="8"/>
</dbReference>
<dbReference type="PROSITE" id="PS50088">
    <property type="entry name" value="ANK_REPEAT"/>
    <property type="match status" value="1"/>
</dbReference>
<proteinExistence type="predicted"/>
<dbReference type="SUPFAM" id="SSF48403">
    <property type="entry name" value="Ankyrin repeat"/>
    <property type="match status" value="3"/>
</dbReference>
<evidence type="ECO:0000313" key="5">
    <source>
        <dbReference type="Proteomes" id="UP000030651"/>
    </source>
</evidence>
<dbReference type="InterPro" id="IPR036770">
    <property type="entry name" value="Ankyrin_rpt-contain_sf"/>
</dbReference>
<dbReference type="OrthoDB" id="539213at2759"/>
<dbReference type="PROSITE" id="PS50297">
    <property type="entry name" value="ANK_REP_REGION"/>
    <property type="match status" value="1"/>
</dbReference>
<dbReference type="Pfam" id="PF00023">
    <property type="entry name" value="Ank"/>
    <property type="match status" value="1"/>
</dbReference>
<accession>W3WVB0</accession>
<dbReference type="Proteomes" id="UP000030651">
    <property type="component" value="Unassembled WGS sequence"/>
</dbReference>
<dbReference type="EMBL" id="KI912115">
    <property type="protein sequence ID" value="ETS77780.1"/>
    <property type="molecule type" value="Genomic_DNA"/>
</dbReference>
<dbReference type="KEGG" id="pfy:PFICI_09842"/>
<dbReference type="PANTHER" id="PTHR24198:SF165">
    <property type="entry name" value="ANKYRIN REPEAT-CONTAINING PROTEIN-RELATED"/>
    <property type="match status" value="1"/>
</dbReference>
<evidence type="ECO:0000256" key="3">
    <source>
        <dbReference type="PROSITE-ProRule" id="PRU00023"/>
    </source>
</evidence>